<dbReference type="SUPFAM" id="SSF50129">
    <property type="entry name" value="GroES-like"/>
    <property type="match status" value="1"/>
</dbReference>
<dbReference type="Pfam" id="PF00107">
    <property type="entry name" value="ADH_zinc_N"/>
    <property type="match status" value="1"/>
</dbReference>
<sequence>MKAAVIEALGQPPAYADFPEPTGQQGAVVATVEAAALTNLTRGLVSGAHYGSSGLALPSVAGVDGVARLPDGRRVYTGAVSPYGMMAERALIDPRGAVDVPDDVAAVTAAAAPNPGLSAWMSLHHAAQIRPGRHLLVLGATGVTGALAVQLAKLEFGVQRVVAVGRDAARLQWLRSVGADDTIRLGHDDLRTRVADAHHDRPFDAVLDYLWGEPAEQVLSALGNQGLGATFHATRYVQVGSMAGATINLPASILRSAGVTVTGVGFGSVPTDVVVRGRTEFLPRLFGMLADGQLQLTTQAEPLANVEGVWAQREPSGTRVVFIP</sequence>
<dbReference type="SUPFAM" id="SSF51735">
    <property type="entry name" value="NAD(P)-binding Rossmann-fold domains"/>
    <property type="match status" value="1"/>
</dbReference>
<dbReference type="InterPro" id="IPR036291">
    <property type="entry name" value="NAD(P)-bd_dom_sf"/>
</dbReference>
<dbReference type="Gene3D" id="3.90.180.10">
    <property type="entry name" value="Medium-chain alcohol dehydrogenases, catalytic domain"/>
    <property type="match status" value="1"/>
</dbReference>
<evidence type="ECO:0000313" key="2">
    <source>
        <dbReference type="EMBL" id="OHU94729.1"/>
    </source>
</evidence>
<feature type="domain" description="Enoyl reductase (ER)" evidence="1">
    <location>
        <begin position="4"/>
        <end position="321"/>
    </location>
</feature>
<evidence type="ECO:0000259" key="1">
    <source>
        <dbReference type="SMART" id="SM00829"/>
    </source>
</evidence>
<dbReference type="InterPro" id="IPR013149">
    <property type="entry name" value="ADH-like_C"/>
</dbReference>
<dbReference type="InterPro" id="IPR051397">
    <property type="entry name" value="Zn-ADH-like_protein"/>
</dbReference>
<reference evidence="2 3" key="1">
    <citation type="submission" date="2016-10" db="EMBL/GenBank/DDBJ databases">
        <title>Genome sequence of Mycobacterium talmonii.</title>
        <authorList>
            <person name="Greninger A.L."/>
            <person name="Elliott B."/>
            <person name="Vasireddy S."/>
            <person name="Vasireddy R."/>
        </authorList>
    </citation>
    <scope>NUCLEOTIDE SEQUENCE [LARGE SCALE GENOMIC DNA]</scope>
    <source>
        <strain evidence="3">NE-TNMC-100812</strain>
    </source>
</reference>
<organism evidence="2 3">
    <name type="scientific">Mycobacterium talmoniae</name>
    <dbReference type="NCBI Taxonomy" id="1858794"/>
    <lineage>
        <taxon>Bacteria</taxon>
        <taxon>Bacillati</taxon>
        <taxon>Actinomycetota</taxon>
        <taxon>Actinomycetes</taxon>
        <taxon>Mycobacteriales</taxon>
        <taxon>Mycobacteriaceae</taxon>
        <taxon>Mycobacterium</taxon>
    </lineage>
</organism>
<gene>
    <name evidence="2" type="ORF">BKN37_23425</name>
</gene>
<comment type="caution">
    <text evidence="2">The sequence shown here is derived from an EMBL/GenBank/DDBJ whole genome shotgun (WGS) entry which is preliminary data.</text>
</comment>
<keyword evidence="3" id="KW-1185">Reference proteome</keyword>
<name>A0A1S1N5U1_9MYCO</name>
<dbReference type="Gene3D" id="3.40.50.720">
    <property type="entry name" value="NAD(P)-binding Rossmann-like Domain"/>
    <property type="match status" value="1"/>
</dbReference>
<dbReference type="AlphaFoldDB" id="A0A1S1N5U1"/>
<dbReference type="Proteomes" id="UP000179734">
    <property type="component" value="Unassembled WGS sequence"/>
</dbReference>
<dbReference type="PANTHER" id="PTHR43677">
    <property type="entry name" value="SHORT-CHAIN DEHYDROGENASE/REDUCTASE"/>
    <property type="match status" value="1"/>
</dbReference>
<protein>
    <submittedName>
        <fullName evidence="2">Alcohol dehydrogenase</fullName>
    </submittedName>
</protein>
<evidence type="ECO:0000313" key="3">
    <source>
        <dbReference type="Proteomes" id="UP000179734"/>
    </source>
</evidence>
<dbReference type="InterPro" id="IPR020843">
    <property type="entry name" value="ER"/>
</dbReference>
<dbReference type="EMBL" id="MLQM01000193">
    <property type="protein sequence ID" value="OHU94729.1"/>
    <property type="molecule type" value="Genomic_DNA"/>
</dbReference>
<dbReference type="SMART" id="SM00829">
    <property type="entry name" value="PKS_ER"/>
    <property type="match status" value="1"/>
</dbReference>
<accession>A0A1S1N5U1</accession>
<dbReference type="PANTHER" id="PTHR43677:SF11">
    <property type="entry name" value="ZINC-CONTAINING ALCOHOL DEHYDROGENASE"/>
    <property type="match status" value="1"/>
</dbReference>
<dbReference type="InterPro" id="IPR011032">
    <property type="entry name" value="GroES-like_sf"/>
</dbReference>
<dbReference type="RefSeq" id="WP_071029335.1">
    <property type="nucleotide sequence ID" value="NZ_MLQM01000193.1"/>
</dbReference>
<dbReference type="GO" id="GO:0016491">
    <property type="term" value="F:oxidoreductase activity"/>
    <property type="evidence" value="ECO:0007669"/>
    <property type="project" value="InterPro"/>
</dbReference>
<proteinExistence type="predicted"/>